<organism evidence="2 3">
    <name type="scientific">Oryzias javanicus</name>
    <name type="common">Javanese ricefish</name>
    <name type="synonym">Aplocheilus javanicus</name>
    <dbReference type="NCBI Taxonomy" id="123683"/>
    <lineage>
        <taxon>Eukaryota</taxon>
        <taxon>Metazoa</taxon>
        <taxon>Chordata</taxon>
        <taxon>Craniata</taxon>
        <taxon>Vertebrata</taxon>
        <taxon>Euteleostomi</taxon>
        <taxon>Actinopterygii</taxon>
        <taxon>Neopterygii</taxon>
        <taxon>Teleostei</taxon>
        <taxon>Neoteleostei</taxon>
        <taxon>Acanthomorphata</taxon>
        <taxon>Ovalentaria</taxon>
        <taxon>Atherinomorphae</taxon>
        <taxon>Beloniformes</taxon>
        <taxon>Adrianichthyidae</taxon>
        <taxon>Oryziinae</taxon>
        <taxon>Oryzias</taxon>
    </lineage>
</organism>
<gene>
    <name evidence="2" type="ORF">OJAV_G00134540</name>
</gene>
<feature type="region of interest" description="Disordered" evidence="1">
    <location>
        <begin position="1"/>
        <end position="22"/>
    </location>
</feature>
<reference evidence="2 3" key="1">
    <citation type="submission" date="2018-11" db="EMBL/GenBank/DDBJ databases">
        <authorList>
            <person name="Lopez-Roques C."/>
            <person name="Donnadieu C."/>
            <person name="Bouchez O."/>
            <person name="Klopp C."/>
            <person name="Cabau C."/>
            <person name="Zahm M."/>
        </authorList>
    </citation>
    <scope>NUCLEOTIDE SEQUENCE [LARGE SCALE GENOMIC DNA]</scope>
    <source>
        <strain evidence="2">RS831</strain>
        <tissue evidence="2">Whole body</tissue>
    </source>
</reference>
<reference evidence="2 3" key="2">
    <citation type="submission" date="2019-01" db="EMBL/GenBank/DDBJ databases">
        <title>A chromosome length genome reference of the Java medaka (oryzias javanicus).</title>
        <authorList>
            <person name="Herpin A."/>
            <person name="Takehana Y."/>
            <person name="Naruse K."/>
            <person name="Ansai S."/>
            <person name="Kawaguchi M."/>
        </authorList>
    </citation>
    <scope>NUCLEOTIDE SEQUENCE [LARGE SCALE GENOMIC DNA]</scope>
    <source>
        <strain evidence="2">RS831</strain>
        <tissue evidence="2">Whole body</tissue>
    </source>
</reference>
<dbReference type="EMBL" id="CM012449">
    <property type="protein sequence ID" value="RVE65337.1"/>
    <property type="molecule type" value="Genomic_DNA"/>
</dbReference>
<name>A0A437CRV5_ORYJA</name>
<evidence type="ECO:0000256" key="1">
    <source>
        <dbReference type="SAM" id="MobiDB-lite"/>
    </source>
</evidence>
<evidence type="ECO:0000313" key="3">
    <source>
        <dbReference type="Proteomes" id="UP000283210"/>
    </source>
</evidence>
<sequence>MSPCGGRRLRTRGRAGTAHRENPAASLCCSLAEIPSTPMTSDLPVQQVCGHGPPPGARMNVFMKVSPLRSPPRRMIRIGSTWSPTHLTRRLTV</sequence>
<keyword evidence="3" id="KW-1185">Reference proteome</keyword>
<accession>A0A437CRV5</accession>
<evidence type="ECO:0000313" key="2">
    <source>
        <dbReference type="EMBL" id="RVE65337.1"/>
    </source>
</evidence>
<dbReference type="Proteomes" id="UP000283210">
    <property type="component" value="Chromosome 13"/>
</dbReference>
<proteinExistence type="predicted"/>
<protein>
    <submittedName>
        <fullName evidence="2">Uncharacterized protein</fullName>
    </submittedName>
</protein>
<dbReference type="AlphaFoldDB" id="A0A437CRV5"/>